<dbReference type="InParanoid" id="G3IQ31"/>
<feature type="region of interest" description="Disordered" evidence="1">
    <location>
        <begin position="47"/>
        <end position="73"/>
    </location>
</feature>
<organism evidence="2 3">
    <name type="scientific">Cricetulus griseus</name>
    <name type="common">Chinese hamster</name>
    <name type="synonym">Cricetulus barabensis griseus</name>
    <dbReference type="NCBI Taxonomy" id="10029"/>
    <lineage>
        <taxon>Eukaryota</taxon>
        <taxon>Metazoa</taxon>
        <taxon>Chordata</taxon>
        <taxon>Craniata</taxon>
        <taxon>Vertebrata</taxon>
        <taxon>Euteleostomi</taxon>
        <taxon>Mammalia</taxon>
        <taxon>Eutheria</taxon>
        <taxon>Euarchontoglires</taxon>
        <taxon>Glires</taxon>
        <taxon>Rodentia</taxon>
        <taxon>Myomorpha</taxon>
        <taxon>Muroidea</taxon>
        <taxon>Cricetidae</taxon>
        <taxon>Cricetinae</taxon>
        <taxon>Cricetulus</taxon>
    </lineage>
</organism>
<protein>
    <submittedName>
        <fullName evidence="2">Uncharacterized protein</fullName>
    </submittedName>
</protein>
<dbReference type="Proteomes" id="UP000001075">
    <property type="component" value="Unassembled WGS sequence"/>
</dbReference>
<sequence length="89" mass="10470">MATMSTLLFSLLIFSVVGFFFPRHLLGWFNGQRIIFLSSETDERHTRMAGAENQGIPKEKKYSQQNKVNSNRHLRKSEIEAIIRFRRKI</sequence>
<reference evidence="3" key="1">
    <citation type="journal article" date="2011" name="Nat. Biotechnol.">
        <title>The genomic sequence of the Chinese hamster ovary (CHO)-K1 cell line.</title>
        <authorList>
            <person name="Xu X."/>
            <person name="Nagarajan H."/>
            <person name="Lewis N.E."/>
            <person name="Pan S."/>
            <person name="Cai Z."/>
            <person name="Liu X."/>
            <person name="Chen W."/>
            <person name="Xie M."/>
            <person name="Wang W."/>
            <person name="Hammond S."/>
            <person name="Andersen M.R."/>
            <person name="Neff N."/>
            <person name="Passarelli B."/>
            <person name="Koh W."/>
            <person name="Fan H.C."/>
            <person name="Wang J."/>
            <person name="Gui Y."/>
            <person name="Lee K.H."/>
            <person name="Betenbaugh M.J."/>
            <person name="Quake S.R."/>
            <person name="Famili I."/>
            <person name="Palsson B.O."/>
            <person name="Wang J."/>
        </authorList>
    </citation>
    <scope>NUCLEOTIDE SEQUENCE [LARGE SCALE GENOMIC DNA]</scope>
    <source>
        <strain evidence="3">CHO K1 cell line</strain>
    </source>
</reference>
<dbReference type="AlphaFoldDB" id="G3IQ31"/>
<evidence type="ECO:0000256" key="1">
    <source>
        <dbReference type="SAM" id="MobiDB-lite"/>
    </source>
</evidence>
<dbReference type="EMBL" id="JH023460">
    <property type="protein sequence ID" value="EGV91245.1"/>
    <property type="molecule type" value="Genomic_DNA"/>
</dbReference>
<accession>G3IQ31</accession>
<proteinExistence type="predicted"/>
<name>G3IQ31_CRIGR</name>
<evidence type="ECO:0000313" key="3">
    <source>
        <dbReference type="Proteomes" id="UP000001075"/>
    </source>
</evidence>
<evidence type="ECO:0000313" key="2">
    <source>
        <dbReference type="EMBL" id="EGV91245.1"/>
    </source>
</evidence>
<gene>
    <name evidence="2" type="ORF">I79_026119</name>
</gene>